<dbReference type="EC" id="1.5.1.3" evidence="2"/>
<dbReference type="PROSITE" id="PS00075">
    <property type="entry name" value="DHFR_1"/>
    <property type="match status" value="1"/>
</dbReference>
<protein>
    <recommendedName>
        <fullName evidence="3">Dihydrofolate reductase</fullName>
        <ecNumber evidence="2">1.5.1.3</ecNumber>
    </recommendedName>
</protein>
<proteinExistence type="inferred from homology"/>
<evidence type="ECO:0000313" key="9">
    <source>
        <dbReference type="EMBL" id="KAJ2675059.1"/>
    </source>
</evidence>
<dbReference type="PRINTS" id="PR00070">
    <property type="entry name" value="DHFR"/>
</dbReference>
<keyword evidence="4" id="KW-0554">One-carbon metabolism</keyword>
<dbReference type="InterPro" id="IPR012259">
    <property type="entry name" value="DHFR"/>
</dbReference>
<evidence type="ECO:0000256" key="2">
    <source>
        <dbReference type="ARBA" id="ARBA00012856"/>
    </source>
</evidence>
<organism evidence="9 10">
    <name type="scientific">Coemansia spiralis</name>
    <dbReference type="NCBI Taxonomy" id="417178"/>
    <lineage>
        <taxon>Eukaryota</taxon>
        <taxon>Fungi</taxon>
        <taxon>Fungi incertae sedis</taxon>
        <taxon>Zoopagomycota</taxon>
        <taxon>Kickxellomycotina</taxon>
        <taxon>Kickxellomycetes</taxon>
        <taxon>Kickxellales</taxon>
        <taxon>Kickxellaceae</taxon>
        <taxon>Coemansia</taxon>
    </lineage>
</organism>
<feature type="domain" description="DHFR" evidence="8">
    <location>
        <begin position="6"/>
        <end position="225"/>
    </location>
</feature>
<comment type="caution">
    <text evidence="9">The sequence shown here is derived from an EMBL/GenBank/DDBJ whole genome shotgun (WGS) entry which is preliminary data.</text>
</comment>
<dbReference type="EMBL" id="JANBTW010000051">
    <property type="protein sequence ID" value="KAJ2675059.1"/>
    <property type="molecule type" value="Genomic_DNA"/>
</dbReference>
<comment type="similarity">
    <text evidence="7">Belongs to the dihydrofolate reductase family.</text>
</comment>
<dbReference type="InterPro" id="IPR001796">
    <property type="entry name" value="DHFR_dom"/>
</dbReference>
<evidence type="ECO:0000259" key="8">
    <source>
        <dbReference type="PROSITE" id="PS51330"/>
    </source>
</evidence>
<evidence type="ECO:0000256" key="3">
    <source>
        <dbReference type="ARBA" id="ARBA00018886"/>
    </source>
</evidence>
<dbReference type="Gene3D" id="3.40.430.10">
    <property type="entry name" value="Dihydrofolate Reductase, subunit A"/>
    <property type="match status" value="1"/>
</dbReference>
<dbReference type="AlphaFoldDB" id="A0A9W8G4R7"/>
<dbReference type="CDD" id="cd00209">
    <property type="entry name" value="DHFR"/>
    <property type="match status" value="1"/>
</dbReference>
<sequence length="233" mass="25840">MFYTKTLTLVTAAAAKNNGIGINNCLPWRLPKELLYFHKVTKSLALPAKSSADSDEKLISPSAVPVMNACIMGRHTWEGIPKKYRPLGGRYNIVITSNAHLLDAEAPPFSVTQPSITAALKHIEEVNSCSAPSSEQRIHIGRVFIVGGGRIYEEAMNMESCNIQLLLTRVQFPDADKCDAFFPPIDTSKFALQPHRRLEEVVTFKVPSGMQTEAGLEYEFLLYEKRAKALTNS</sequence>
<evidence type="ECO:0000256" key="1">
    <source>
        <dbReference type="ARBA" id="ARBA00004903"/>
    </source>
</evidence>
<evidence type="ECO:0000313" key="10">
    <source>
        <dbReference type="Proteomes" id="UP001151518"/>
    </source>
</evidence>
<dbReference type="GO" id="GO:0050661">
    <property type="term" value="F:NADP binding"/>
    <property type="evidence" value="ECO:0007669"/>
    <property type="project" value="InterPro"/>
</dbReference>
<dbReference type="PANTHER" id="PTHR48069:SF3">
    <property type="entry name" value="DIHYDROFOLATE REDUCTASE"/>
    <property type="match status" value="1"/>
</dbReference>
<name>A0A9W8G4R7_9FUNG</name>
<dbReference type="Proteomes" id="UP001151518">
    <property type="component" value="Unassembled WGS sequence"/>
</dbReference>
<accession>A0A9W8G4R7</accession>
<evidence type="ECO:0000256" key="7">
    <source>
        <dbReference type="RuleBase" id="RU004474"/>
    </source>
</evidence>
<dbReference type="InterPro" id="IPR017925">
    <property type="entry name" value="DHFR_CS"/>
</dbReference>
<dbReference type="GO" id="GO:0046654">
    <property type="term" value="P:tetrahydrofolate biosynthetic process"/>
    <property type="evidence" value="ECO:0007669"/>
    <property type="project" value="InterPro"/>
</dbReference>
<evidence type="ECO:0000256" key="5">
    <source>
        <dbReference type="ARBA" id="ARBA00022857"/>
    </source>
</evidence>
<evidence type="ECO:0000256" key="6">
    <source>
        <dbReference type="ARBA" id="ARBA00023002"/>
    </source>
</evidence>
<dbReference type="GO" id="GO:0046655">
    <property type="term" value="P:folic acid metabolic process"/>
    <property type="evidence" value="ECO:0007669"/>
    <property type="project" value="TreeGrafter"/>
</dbReference>
<keyword evidence="6 9" id="KW-0560">Oxidoreductase</keyword>
<dbReference type="InterPro" id="IPR024072">
    <property type="entry name" value="DHFR-like_dom_sf"/>
</dbReference>
<gene>
    <name evidence="9" type="primary">DFR1</name>
    <name evidence="9" type="ORF">GGI25_004108</name>
</gene>
<keyword evidence="5" id="KW-0521">NADP</keyword>
<dbReference type="Pfam" id="PF00186">
    <property type="entry name" value="DHFR_1"/>
    <property type="match status" value="2"/>
</dbReference>
<evidence type="ECO:0000256" key="4">
    <source>
        <dbReference type="ARBA" id="ARBA00022563"/>
    </source>
</evidence>
<dbReference type="GO" id="GO:0004146">
    <property type="term" value="F:dihydrofolate reductase activity"/>
    <property type="evidence" value="ECO:0007669"/>
    <property type="project" value="UniProtKB-EC"/>
</dbReference>
<dbReference type="GO" id="GO:0005739">
    <property type="term" value="C:mitochondrion"/>
    <property type="evidence" value="ECO:0007669"/>
    <property type="project" value="TreeGrafter"/>
</dbReference>
<dbReference type="PANTHER" id="PTHR48069">
    <property type="entry name" value="DIHYDROFOLATE REDUCTASE"/>
    <property type="match status" value="1"/>
</dbReference>
<dbReference type="SUPFAM" id="SSF53597">
    <property type="entry name" value="Dihydrofolate reductase-like"/>
    <property type="match status" value="1"/>
</dbReference>
<dbReference type="GO" id="GO:0006730">
    <property type="term" value="P:one-carbon metabolic process"/>
    <property type="evidence" value="ECO:0007669"/>
    <property type="project" value="UniProtKB-KW"/>
</dbReference>
<dbReference type="OrthoDB" id="414698at2759"/>
<dbReference type="PROSITE" id="PS51330">
    <property type="entry name" value="DHFR_2"/>
    <property type="match status" value="1"/>
</dbReference>
<dbReference type="GO" id="GO:0046452">
    <property type="term" value="P:dihydrofolate metabolic process"/>
    <property type="evidence" value="ECO:0007669"/>
    <property type="project" value="TreeGrafter"/>
</dbReference>
<reference evidence="9" key="1">
    <citation type="submission" date="2022-07" db="EMBL/GenBank/DDBJ databases">
        <title>Phylogenomic reconstructions and comparative analyses of Kickxellomycotina fungi.</title>
        <authorList>
            <person name="Reynolds N.K."/>
            <person name="Stajich J.E."/>
            <person name="Barry K."/>
            <person name="Grigoriev I.V."/>
            <person name="Crous P."/>
            <person name="Smith M.E."/>
        </authorList>
    </citation>
    <scope>NUCLEOTIDE SEQUENCE</scope>
    <source>
        <strain evidence="9">NRRL 3115</strain>
    </source>
</reference>
<comment type="pathway">
    <text evidence="1">Cofactor biosynthesis; tetrahydrofolate biosynthesis; 5,6,7,8-tetrahydrofolate from 7,8-dihydrofolate: step 1/1.</text>
</comment>